<proteinExistence type="predicted"/>
<organism evidence="2 3">
    <name type="scientific">Amycolatopsis camponoti</name>
    <dbReference type="NCBI Taxonomy" id="2606593"/>
    <lineage>
        <taxon>Bacteria</taxon>
        <taxon>Bacillati</taxon>
        <taxon>Actinomycetota</taxon>
        <taxon>Actinomycetes</taxon>
        <taxon>Pseudonocardiales</taxon>
        <taxon>Pseudonocardiaceae</taxon>
        <taxon>Amycolatopsis</taxon>
    </lineage>
</organism>
<evidence type="ECO:0000256" key="1">
    <source>
        <dbReference type="SAM" id="MobiDB-lite"/>
    </source>
</evidence>
<dbReference type="AlphaFoldDB" id="A0A6I8M690"/>
<dbReference type="EMBL" id="CABVGP010000004">
    <property type="protein sequence ID" value="VVJ24943.1"/>
    <property type="molecule type" value="Genomic_DNA"/>
</dbReference>
<evidence type="ECO:0000313" key="2">
    <source>
        <dbReference type="EMBL" id="VVJ24943.1"/>
    </source>
</evidence>
<dbReference type="Proteomes" id="UP000399805">
    <property type="component" value="Unassembled WGS sequence"/>
</dbReference>
<name>A0A6I8M690_9PSEU</name>
<feature type="region of interest" description="Disordered" evidence="1">
    <location>
        <begin position="50"/>
        <end position="75"/>
    </location>
</feature>
<accession>A0A6I8M690</accession>
<reference evidence="2 3" key="1">
    <citation type="submission" date="2019-09" db="EMBL/GenBank/DDBJ databases">
        <authorList>
            <person name="Leyn A S."/>
        </authorList>
    </citation>
    <scope>NUCLEOTIDE SEQUENCE [LARGE SCALE GENOMIC DNA]</scope>
    <source>
        <strain evidence="2">AA231_1</strain>
    </source>
</reference>
<protein>
    <submittedName>
        <fullName evidence="2">Uncharacterized protein</fullName>
    </submittedName>
</protein>
<evidence type="ECO:0000313" key="3">
    <source>
        <dbReference type="Proteomes" id="UP000399805"/>
    </source>
</evidence>
<keyword evidence="3" id="KW-1185">Reference proteome</keyword>
<sequence>MITPPIDISSDSTVAVPTVEKNVSQCMSSSPDPAATNIDAPACAAVRTERSNASFQNPTVHMMTPPPGRSARRRP</sequence>
<gene>
    <name evidence="2" type="ORF">AA23TX_09701</name>
</gene>